<protein>
    <recommendedName>
        <fullName evidence="3">Cobalamin-independent methionine synthase MetE C-terminal/archaeal domain-containing protein</fullName>
    </recommendedName>
</protein>
<dbReference type="STRING" id="1224162.B840_05195"/>
<proteinExistence type="predicted"/>
<evidence type="ECO:0008006" key="3">
    <source>
        <dbReference type="Google" id="ProtNLM"/>
    </source>
</evidence>
<dbReference type="AlphaFoldDB" id="A0A0B6TST1"/>
<evidence type="ECO:0000313" key="1">
    <source>
        <dbReference type="EMBL" id="AJK68655.1"/>
    </source>
</evidence>
<dbReference type="Proteomes" id="UP000031928">
    <property type="component" value="Chromosome"/>
</dbReference>
<dbReference type="RefSeq" id="WP_042621256.1">
    <property type="nucleotide sequence ID" value="NZ_CP007790.1"/>
</dbReference>
<sequence>MTAYGLGPLPGTSIPEAADVILSETGDLPHLPELPARGLGSDPVGRTAGLLEAVAVDRGPRSWIMTDRPQLLTRRTWDLLDRDLDELEEAWGTSLPNLKVQITGPWTLAAGIEMGNGHRVLTDRGALRDLTDALIEGVNQHVRNVAARFHADVTVQIDEPDLPAIAAGLQGATHFNPVRPVNPKDLSERLAHVVEGLDAGHVMLNQTGYPPLWDVARDCGAGTVLITLDQVAGTEQLDGLGHVVSSGTRLGLGVTGPEDHVDELLAKPRERAVAVARFWEQLGLDPQWLGERVDVHPRAGITDGTVAQAAGAYRMAVAVEQMLRKDAGDL</sequence>
<dbReference type="HOGENOM" id="CLU_065357_0_0_11"/>
<organism evidence="1 2">
    <name type="scientific">Corynebacterium marinum DSM 44953</name>
    <dbReference type="NCBI Taxonomy" id="1224162"/>
    <lineage>
        <taxon>Bacteria</taxon>
        <taxon>Bacillati</taxon>
        <taxon>Actinomycetota</taxon>
        <taxon>Actinomycetes</taxon>
        <taxon>Mycobacteriales</taxon>
        <taxon>Corynebacteriaceae</taxon>
        <taxon>Corynebacterium</taxon>
    </lineage>
</organism>
<accession>A0A0B6TST1</accession>
<keyword evidence="2" id="KW-1185">Reference proteome</keyword>
<gene>
    <name evidence="1" type="ORF">B840_05195</name>
</gene>
<dbReference type="Gene3D" id="3.20.20.210">
    <property type="match status" value="1"/>
</dbReference>
<dbReference type="KEGG" id="cmq:B840_05195"/>
<name>A0A0B6TST1_9CORY</name>
<dbReference type="InterPro" id="IPR038071">
    <property type="entry name" value="UROD/MetE-like_sf"/>
</dbReference>
<dbReference type="OrthoDB" id="5242426at2"/>
<dbReference type="EMBL" id="CP007790">
    <property type="protein sequence ID" value="AJK68655.1"/>
    <property type="molecule type" value="Genomic_DNA"/>
</dbReference>
<evidence type="ECO:0000313" key="2">
    <source>
        <dbReference type="Proteomes" id="UP000031928"/>
    </source>
</evidence>
<reference evidence="1 2" key="1">
    <citation type="submission" date="2014-05" db="EMBL/GenBank/DDBJ databases">
        <title>Complete genome sequence of Corynebacterium marinum DSM 44953.</title>
        <authorList>
            <person name="Schaffert L."/>
            <person name="Albersmeier A."/>
            <person name="Kalinowski J."/>
            <person name="Ruckert C."/>
        </authorList>
    </citation>
    <scope>NUCLEOTIDE SEQUENCE [LARGE SCALE GENOMIC DNA]</scope>
    <source>
        <strain evidence="1 2">DSM 44953</strain>
    </source>
</reference>
<dbReference type="SUPFAM" id="SSF51726">
    <property type="entry name" value="UROD/MetE-like"/>
    <property type="match status" value="1"/>
</dbReference>